<sequence>MLALVFQSKEIGELYQKAYLITKISKLSQVLKNVMVIMFLIATMAVK</sequence>
<dbReference type="AlphaFoldDB" id="M1X4P2"/>
<reference evidence="1 2" key="1">
    <citation type="submission" date="2012-05" db="EMBL/GenBank/DDBJ databases">
        <authorList>
            <person name="Hilton J."/>
        </authorList>
    </citation>
    <scope>NUCLEOTIDE SEQUENCE [LARGE SCALE GENOMIC DNA]</scope>
    <source>
        <strain evidence="1 2">HH01</strain>
    </source>
</reference>
<keyword evidence="2" id="KW-1185">Reference proteome</keyword>
<organism evidence="1 2">
    <name type="scientific">Richelia intracellularis HH01</name>
    <dbReference type="NCBI Taxonomy" id="1165094"/>
    <lineage>
        <taxon>Bacteria</taxon>
        <taxon>Bacillati</taxon>
        <taxon>Cyanobacteriota</taxon>
        <taxon>Cyanophyceae</taxon>
        <taxon>Nostocales</taxon>
        <taxon>Nostocaceae</taxon>
        <taxon>Richelia</taxon>
    </lineage>
</organism>
<evidence type="ECO:0000313" key="1">
    <source>
        <dbReference type="EMBL" id="CCH66491.1"/>
    </source>
</evidence>
<evidence type="ECO:0000313" key="2">
    <source>
        <dbReference type="Proteomes" id="UP000053051"/>
    </source>
</evidence>
<proteinExistence type="predicted"/>
<protein>
    <submittedName>
        <fullName evidence="1">Uncharacterized protein</fullName>
    </submittedName>
</protein>
<reference evidence="2" key="2">
    <citation type="submission" date="2016-01" db="EMBL/GenBank/DDBJ databases">
        <title>Diatom-associated endosymboitic cyanobacterium lacks core nitrogen metabolism enzymes.</title>
        <authorList>
            <person name="Hilton J.A."/>
            <person name="Foster R.A."/>
            <person name="Tripp H.J."/>
            <person name="Carter B.J."/>
            <person name="Zehr J.P."/>
            <person name="Villareal T.A."/>
        </authorList>
    </citation>
    <scope>NUCLEOTIDE SEQUENCE [LARGE SCALE GENOMIC DNA]</scope>
    <source>
        <strain evidence="2">HH01</strain>
    </source>
</reference>
<gene>
    <name evidence="1" type="ORF">RINTHH_3360</name>
</gene>
<comment type="caution">
    <text evidence="1">The sequence shown here is derived from an EMBL/GenBank/DDBJ whole genome shotgun (WGS) entry which is preliminary data.</text>
</comment>
<dbReference type="EMBL" id="CAIY01000016">
    <property type="protein sequence ID" value="CCH66491.1"/>
    <property type="molecule type" value="Genomic_DNA"/>
</dbReference>
<accession>M1X4P2</accession>
<name>M1X4P2_9NOST</name>
<dbReference type="Proteomes" id="UP000053051">
    <property type="component" value="Unassembled WGS sequence"/>
</dbReference>